<feature type="compositionally biased region" description="Acidic residues" evidence="1">
    <location>
        <begin position="204"/>
        <end position="215"/>
    </location>
</feature>
<organism evidence="2 4">
    <name type="scientific">Medicago truncatula</name>
    <name type="common">Barrel medic</name>
    <name type="synonym">Medicago tribuloides</name>
    <dbReference type="NCBI Taxonomy" id="3880"/>
    <lineage>
        <taxon>Eukaryota</taxon>
        <taxon>Viridiplantae</taxon>
        <taxon>Streptophyta</taxon>
        <taxon>Embryophyta</taxon>
        <taxon>Tracheophyta</taxon>
        <taxon>Spermatophyta</taxon>
        <taxon>Magnoliopsida</taxon>
        <taxon>eudicotyledons</taxon>
        <taxon>Gunneridae</taxon>
        <taxon>Pentapetalae</taxon>
        <taxon>rosids</taxon>
        <taxon>fabids</taxon>
        <taxon>Fabales</taxon>
        <taxon>Fabaceae</taxon>
        <taxon>Papilionoideae</taxon>
        <taxon>50 kb inversion clade</taxon>
        <taxon>NPAAA clade</taxon>
        <taxon>Hologalegina</taxon>
        <taxon>IRL clade</taxon>
        <taxon>Trifolieae</taxon>
        <taxon>Medicago</taxon>
    </lineage>
</organism>
<reference evidence="2 4" key="1">
    <citation type="journal article" date="2011" name="Nature">
        <title>The Medicago genome provides insight into the evolution of rhizobial symbioses.</title>
        <authorList>
            <person name="Young N.D."/>
            <person name="Debelle F."/>
            <person name="Oldroyd G.E."/>
            <person name="Geurts R."/>
            <person name="Cannon S.B."/>
            <person name="Udvardi M.K."/>
            <person name="Benedito V.A."/>
            <person name="Mayer K.F."/>
            <person name="Gouzy J."/>
            <person name="Schoof H."/>
            <person name="Van de Peer Y."/>
            <person name="Proost S."/>
            <person name="Cook D.R."/>
            <person name="Meyers B.C."/>
            <person name="Spannagl M."/>
            <person name="Cheung F."/>
            <person name="De Mita S."/>
            <person name="Krishnakumar V."/>
            <person name="Gundlach H."/>
            <person name="Zhou S."/>
            <person name="Mudge J."/>
            <person name="Bharti A.K."/>
            <person name="Murray J.D."/>
            <person name="Naoumkina M.A."/>
            <person name="Rosen B."/>
            <person name="Silverstein K.A."/>
            <person name="Tang H."/>
            <person name="Rombauts S."/>
            <person name="Zhao P.X."/>
            <person name="Zhou P."/>
            <person name="Barbe V."/>
            <person name="Bardou P."/>
            <person name="Bechner M."/>
            <person name="Bellec A."/>
            <person name="Berger A."/>
            <person name="Berges H."/>
            <person name="Bidwell S."/>
            <person name="Bisseling T."/>
            <person name="Choisne N."/>
            <person name="Couloux A."/>
            <person name="Denny R."/>
            <person name="Deshpande S."/>
            <person name="Dai X."/>
            <person name="Doyle J.J."/>
            <person name="Dudez A.M."/>
            <person name="Farmer A.D."/>
            <person name="Fouteau S."/>
            <person name="Franken C."/>
            <person name="Gibelin C."/>
            <person name="Gish J."/>
            <person name="Goldstein S."/>
            <person name="Gonzalez A.J."/>
            <person name="Green P.J."/>
            <person name="Hallab A."/>
            <person name="Hartog M."/>
            <person name="Hua A."/>
            <person name="Humphray S.J."/>
            <person name="Jeong D.H."/>
            <person name="Jing Y."/>
            <person name="Jocker A."/>
            <person name="Kenton S.M."/>
            <person name="Kim D.J."/>
            <person name="Klee K."/>
            <person name="Lai H."/>
            <person name="Lang C."/>
            <person name="Lin S."/>
            <person name="Macmil S.L."/>
            <person name="Magdelenat G."/>
            <person name="Matthews L."/>
            <person name="McCorrison J."/>
            <person name="Monaghan E.L."/>
            <person name="Mun J.H."/>
            <person name="Najar F.Z."/>
            <person name="Nicholson C."/>
            <person name="Noirot C."/>
            <person name="O'Bleness M."/>
            <person name="Paule C.R."/>
            <person name="Poulain J."/>
            <person name="Prion F."/>
            <person name="Qin B."/>
            <person name="Qu C."/>
            <person name="Retzel E.F."/>
            <person name="Riddle C."/>
            <person name="Sallet E."/>
            <person name="Samain S."/>
            <person name="Samson N."/>
            <person name="Sanders I."/>
            <person name="Saurat O."/>
            <person name="Scarpelli C."/>
            <person name="Schiex T."/>
            <person name="Segurens B."/>
            <person name="Severin A.J."/>
            <person name="Sherrier D.J."/>
            <person name="Shi R."/>
            <person name="Sims S."/>
            <person name="Singer S.R."/>
            <person name="Sinharoy S."/>
            <person name="Sterck L."/>
            <person name="Viollet A."/>
            <person name="Wang B.B."/>
            <person name="Wang K."/>
            <person name="Wang M."/>
            <person name="Wang X."/>
            <person name="Warfsmann J."/>
            <person name="Weissenbach J."/>
            <person name="White D.D."/>
            <person name="White J.D."/>
            <person name="Wiley G.B."/>
            <person name="Wincker P."/>
            <person name="Xing Y."/>
            <person name="Yang L."/>
            <person name="Yao Z."/>
            <person name="Ying F."/>
            <person name="Zhai J."/>
            <person name="Zhou L."/>
            <person name="Zuber A."/>
            <person name="Denarie J."/>
            <person name="Dixon R.A."/>
            <person name="May G.D."/>
            <person name="Schwartz D.C."/>
            <person name="Rogers J."/>
            <person name="Quetier F."/>
            <person name="Town C.D."/>
            <person name="Roe B.A."/>
        </authorList>
    </citation>
    <scope>NUCLEOTIDE SEQUENCE [LARGE SCALE GENOMIC DNA]</scope>
    <source>
        <strain evidence="2">A17</strain>
        <strain evidence="3 4">cv. Jemalong A17</strain>
    </source>
</reference>
<feature type="region of interest" description="Disordered" evidence="1">
    <location>
        <begin position="151"/>
        <end position="232"/>
    </location>
</feature>
<protein>
    <submittedName>
        <fullName evidence="2 3">Uncharacterized protein</fullName>
    </submittedName>
</protein>
<name>A0A072UAU9_MEDTR</name>
<evidence type="ECO:0000313" key="4">
    <source>
        <dbReference type="Proteomes" id="UP000002051"/>
    </source>
</evidence>
<reference evidence="2 4" key="2">
    <citation type="journal article" date="2014" name="BMC Genomics">
        <title>An improved genome release (version Mt4.0) for the model legume Medicago truncatula.</title>
        <authorList>
            <person name="Tang H."/>
            <person name="Krishnakumar V."/>
            <person name="Bidwell S."/>
            <person name="Rosen B."/>
            <person name="Chan A."/>
            <person name="Zhou S."/>
            <person name="Gentzbittel L."/>
            <person name="Childs K.L."/>
            <person name="Yandell M."/>
            <person name="Gundlach H."/>
            <person name="Mayer K.F."/>
            <person name="Schwartz D.C."/>
            <person name="Town C.D."/>
        </authorList>
    </citation>
    <scope>GENOME REANNOTATION</scope>
    <source>
        <strain evidence="2">A17</strain>
        <strain evidence="3 4">cv. Jemalong A17</strain>
    </source>
</reference>
<feature type="compositionally biased region" description="Basic and acidic residues" evidence="1">
    <location>
        <begin position="151"/>
        <end position="161"/>
    </location>
</feature>
<evidence type="ECO:0000256" key="1">
    <source>
        <dbReference type="SAM" id="MobiDB-lite"/>
    </source>
</evidence>
<proteinExistence type="predicted"/>
<sequence length="348" mass="39519">MFKYMIKELKKSQMENRKFVPYGRLLSIIFQEGGILSALKDVGIYDNQKLGAVTGKIINGATLVNMRLISTCKKLDTDMHESDVISDLVTHHIPICKKEPMDVQRTFIMEFYKSYKKKIDLKDVPEEMYGGALPVAKGRKSKKKQITKEEYLADDATEKGSEQAASEKPLSPKKKREAALQTIRRKRSSSSRNLKTGEGRSEQMLEELEENWDEEPSPKKAKKAEDNKPSVMPMFVPSEEELQYAKDYISSEKARLKQQRQQKKREEQLKAAGNAPEPEVSTLITELEKETIQHGVTLISQALKNKQASGATSSDPSTIAPEAPQFLPFLLYPLHPHQIHQQNLMNQT</sequence>
<reference evidence="3" key="3">
    <citation type="submission" date="2015-04" db="UniProtKB">
        <authorList>
            <consortium name="EnsemblPlants"/>
        </authorList>
    </citation>
    <scope>IDENTIFICATION</scope>
    <source>
        <strain evidence="3">cv. Jemalong A17</strain>
    </source>
</reference>
<keyword evidence="4" id="KW-1185">Reference proteome</keyword>
<dbReference type="EMBL" id="CM001222">
    <property type="protein sequence ID" value="KEH26546.1"/>
    <property type="molecule type" value="Genomic_DNA"/>
</dbReference>
<dbReference type="EnsemblPlants" id="KEH26546">
    <property type="protein sequence ID" value="KEH26546"/>
    <property type="gene ID" value="MTR_6g464400"/>
</dbReference>
<dbReference type="HOGENOM" id="CLU_015296_2_0_1"/>
<gene>
    <name evidence="2" type="ordered locus">MTR_6g464400</name>
</gene>
<dbReference type="Proteomes" id="UP000002051">
    <property type="component" value="Chromosome 6"/>
</dbReference>
<dbReference type="AlphaFoldDB" id="A0A072UAU9"/>
<accession>A0A072UAU9</accession>
<evidence type="ECO:0000313" key="2">
    <source>
        <dbReference type="EMBL" id="KEH26546.1"/>
    </source>
</evidence>
<evidence type="ECO:0000313" key="3">
    <source>
        <dbReference type="EnsemblPlants" id="KEH26546"/>
    </source>
</evidence>
<feature type="region of interest" description="Disordered" evidence="1">
    <location>
        <begin position="253"/>
        <end position="279"/>
    </location>
</feature>